<dbReference type="Proteomes" id="UP000603602">
    <property type="component" value="Unassembled WGS sequence"/>
</dbReference>
<dbReference type="Pfam" id="PF00953">
    <property type="entry name" value="Glycos_transf_4"/>
    <property type="match status" value="1"/>
</dbReference>
<organism evidence="8 9">
    <name type="scientific">Thauera sedimentorum</name>
    <dbReference type="NCBI Taxonomy" id="2767595"/>
    <lineage>
        <taxon>Bacteria</taxon>
        <taxon>Pseudomonadati</taxon>
        <taxon>Pseudomonadota</taxon>
        <taxon>Betaproteobacteria</taxon>
        <taxon>Rhodocyclales</taxon>
        <taxon>Zoogloeaceae</taxon>
        <taxon>Thauera</taxon>
    </lineage>
</organism>
<feature type="transmembrane region" description="Helical" evidence="7">
    <location>
        <begin position="266"/>
        <end position="284"/>
    </location>
</feature>
<evidence type="ECO:0000313" key="8">
    <source>
        <dbReference type="EMBL" id="MBD8501292.1"/>
    </source>
</evidence>
<protein>
    <submittedName>
        <fullName evidence="8">Glycosyltransferase family 4 protein</fullName>
    </submittedName>
</protein>
<keyword evidence="3" id="KW-0808">Transferase</keyword>
<keyword evidence="6 7" id="KW-0472">Membrane</keyword>
<feature type="transmembrane region" description="Helical" evidence="7">
    <location>
        <begin position="113"/>
        <end position="132"/>
    </location>
</feature>
<comment type="caution">
    <text evidence="8">The sequence shown here is derived from an EMBL/GenBank/DDBJ whole genome shotgun (WGS) entry which is preliminary data.</text>
</comment>
<dbReference type="InterPro" id="IPR000715">
    <property type="entry name" value="Glycosyl_transferase_4"/>
</dbReference>
<sequence length="329" mass="35889">MIDMVLVAVGGAVLCWLVVRARLLFARSGLDLPGHRSLHSAPVPHGGGLGIVVAALAACLWLEVAICWPIAILILALVSMLDDAIHLPFWVRLAVHLGVATYVLLQVENGVPTWLLLALILLIAWATNAYNFMDGADGLAGSMAATGFGAYGLAFSSAGQYELAGVCAAVAGASMAFLRYNWHPAKVFSGDVGAIPLGFMAGALGVYGVLHEIWPAWFPLIVFAPFLADATVTLLRRALRGERVWEAHREHYYQRMVLMYGRHDRMCKQWILLMLSGAVLGLVMLWYAKWLGLCALLAWSAVVLLLGVRVDRRWRAHADGKHRSALRME</sequence>
<proteinExistence type="predicted"/>
<dbReference type="CDD" id="cd06854">
    <property type="entry name" value="GT_WbpL_WbcO_like"/>
    <property type="match status" value="1"/>
</dbReference>
<evidence type="ECO:0000256" key="1">
    <source>
        <dbReference type="ARBA" id="ARBA00004651"/>
    </source>
</evidence>
<evidence type="ECO:0000256" key="6">
    <source>
        <dbReference type="ARBA" id="ARBA00023136"/>
    </source>
</evidence>
<comment type="subcellular location">
    <subcellularLocation>
        <location evidence="1">Cell membrane</location>
        <topology evidence="1">Multi-pass membrane protein</topology>
    </subcellularLocation>
</comment>
<dbReference type="EMBL" id="JACYTO010000001">
    <property type="protein sequence ID" value="MBD8501292.1"/>
    <property type="molecule type" value="Genomic_DNA"/>
</dbReference>
<evidence type="ECO:0000256" key="7">
    <source>
        <dbReference type="SAM" id="Phobius"/>
    </source>
</evidence>
<feature type="transmembrane region" description="Helical" evidence="7">
    <location>
        <begin position="89"/>
        <end position="107"/>
    </location>
</feature>
<dbReference type="PANTHER" id="PTHR22926:SF3">
    <property type="entry name" value="UNDECAPRENYL-PHOSPHATE ALPHA-N-ACETYLGLUCOSAMINYL 1-PHOSPHATE TRANSFERASE"/>
    <property type="match status" value="1"/>
</dbReference>
<reference evidence="9" key="1">
    <citation type="submission" date="2023-07" db="EMBL/GenBank/DDBJ databases">
        <title>Thauera sp. CAU 1555 isolated from sand of Yaerae Beach.</title>
        <authorList>
            <person name="Kim W."/>
        </authorList>
    </citation>
    <scope>NUCLEOTIDE SEQUENCE [LARGE SCALE GENOMIC DNA]</scope>
    <source>
        <strain evidence="9">CAU 1555</strain>
    </source>
</reference>
<feature type="transmembrane region" description="Helical" evidence="7">
    <location>
        <begin position="290"/>
        <end position="308"/>
    </location>
</feature>
<evidence type="ECO:0000256" key="4">
    <source>
        <dbReference type="ARBA" id="ARBA00022692"/>
    </source>
</evidence>
<keyword evidence="2" id="KW-1003">Cell membrane</keyword>
<dbReference type="PANTHER" id="PTHR22926">
    <property type="entry name" value="PHOSPHO-N-ACETYLMURAMOYL-PENTAPEPTIDE-TRANSFERASE"/>
    <property type="match status" value="1"/>
</dbReference>
<evidence type="ECO:0000313" key="9">
    <source>
        <dbReference type="Proteomes" id="UP000603602"/>
    </source>
</evidence>
<feature type="transmembrane region" description="Helical" evidence="7">
    <location>
        <begin position="50"/>
        <end position="77"/>
    </location>
</feature>
<dbReference type="RefSeq" id="WP_187716159.1">
    <property type="nucleotide sequence ID" value="NZ_JACTAH010000001.1"/>
</dbReference>
<evidence type="ECO:0000256" key="5">
    <source>
        <dbReference type="ARBA" id="ARBA00022989"/>
    </source>
</evidence>
<feature type="transmembrane region" description="Helical" evidence="7">
    <location>
        <begin position="216"/>
        <end position="235"/>
    </location>
</feature>
<gene>
    <name evidence="8" type="ORF">IFO67_00145</name>
</gene>
<keyword evidence="9" id="KW-1185">Reference proteome</keyword>
<feature type="transmembrane region" description="Helical" evidence="7">
    <location>
        <begin position="192"/>
        <end position="210"/>
    </location>
</feature>
<keyword evidence="5 7" id="KW-1133">Transmembrane helix</keyword>
<feature type="transmembrane region" description="Helical" evidence="7">
    <location>
        <begin position="163"/>
        <end position="180"/>
    </location>
</feature>
<evidence type="ECO:0000256" key="3">
    <source>
        <dbReference type="ARBA" id="ARBA00022679"/>
    </source>
</evidence>
<name>A0ABR9B7A8_9RHOO</name>
<keyword evidence="4 7" id="KW-0812">Transmembrane</keyword>
<evidence type="ECO:0000256" key="2">
    <source>
        <dbReference type="ARBA" id="ARBA00022475"/>
    </source>
</evidence>
<accession>A0ABR9B7A8</accession>